<dbReference type="GeneID" id="54363241"/>
<reference evidence="3" key="1">
    <citation type="submission" date="2020-01" db="EMBL/GenBank/DDBJ databases">
        <authorList>
            <consortium name="DOE Joint Genome Institute"/>
            <person name="Haridas S."/>
            <person name="Albert R."/>
            <person name="Binder M."/>
            <person name="Bloem J."/>
            <person name="Labutti K."/>
            <person name="Salamov A."/>
            <person name="Andreopoulos B."/>
            <person name="Baker S.E."/>
            <person name="Barry K."/>
            <person name="Bills G."/>
            <person name="Bluhm B.H."/>
            <person name="Cannon C."/>
            <person name="Castanera R."/>
            <person name="Culley D.E."/>
            <person name="Daum C."/>
            <person name="Ezra D."/>
            <person name="Gonzalez J.B."/>
            <person name="Henrissat B."/>
            <person name="Kuo A."/>
            <person name="Liang C."/>
            <person name="Lipzen A."/>
            <person name="Lutzoni F."/>
            <person name="Magnuson J."/>
            <person name="Mondo S."/>
            <person name="Nolan M."/>
            <person name="Ohm R."/>
            <person name="Pangilinan J."/>
            <person name="Park H.-J."/>
            <person name="Ramirez L."/>
            <person name="Alfaro M."/>
            <person name="Sun H."/>
            <person name="Tritt A."/>
            <person name="Yoshinaga Y."/>
            <person name="Zwiers L.-H."/>
            <person name="Turgeon B.G."/>
            <person name="Goodwin S.B."/>
            <person name="Spatafora J.W."/>
            <person name="Crous P.W."/>
            <person name="Grigoriev I.V."/>
        </authorList>
    </citation>
    <scope>NUCLEOTIDE SEQUENCE</scope>
    <source>
        <strain evidence="3">CBS 342.82</strain>
    </source>
</reference>
<gene>
    <name evidence="3" type="ORF">K489DRAFT_382710</name>
</gene>
<evidence type="ECO:0000256" key="1">
    <source>
        <dbReference type="SAM" id="MobiDB-lite"/>
    </source>
</evidence>
<reference evidence="3" key="2">
    <citation type="submission" date="2020-04" db="EMBL/GenBank/DDBJ databases">
        <authorList>
            <consortium name="NCBI Genome Project"/>
        </authorList>
    </citation>
    <scope>NUCLEOTIDE SEQUENCE</scope>
    <source>
        <strain evidence="3">CBS 342.82</strain>
    </source>
</reference>
<dbReference type="Proteomes" id="UP000504637">
    <property type="component" value="Unplaced"/>
</dbReference>
<proteinExistence type="predicted"/>
<name>A0A6J3LYD2_9PEZI</name>
<dbReference type="RefSeq" id="XP_033457811.1">
    <property type="nucleotide sequence ID" value="XM_033605441.1"/>
</dbReference>
<feature type="region of interest" description="Disordered" evidence="1">
    <location>
        <begin position="54"/>
        <end position="121"/>
    </location>
</feature>
<dbReference type="AlphaFoldDB" id="A0A6J3LYD2"/>
<feature type="compositionally biased region" description="Basic and acidic residues" evidence="1">
    <location>
        <begin position="95"/>
        <end position="116"/>
    </location>
</feature>
<evidence type="ECO:0000313" key="2">
    <source>
        <dbReference type="Proteomes" id="UP000504637"/>
    </source>
</evidence>
<evidence type="ECO:0000313" key="3">
    <source>
        <dbReference type="RefSeq" id="XP_033457811.1"/>
    </source>
</evidence>
<reference evidence="3" key="3">
    <citation type="submission" date="2025-08" db="UniProtKB">
        <authorList>
            <consortium name="RefSeq"/>
        </authorList>
    </citation>
    <scope>IDENTIFICATION</scope>
    <source>
        <strain evidence="3">CBS 342.82</strain>
    </source>
</reference>
<sequence>MTLLQYKIQGGQRSTYNYCSISTTTQYGTSTGRLVVGSMIECAVYCSDRHAAAAAAAAPSARPKNRARRSDGREYPPPHSFVRPSSVPALSSATMREEREREPHDATRETERERERVHHHRSTNVFLGPVVHAALIISGKESPGRSLDRARGHTLFMYVPRGPQARARLRHLTA</sequence>
<keyword evidence="2" id="KW-1185">Reference proteome</keyword>
<organism evidence="3">
    <name type="scientific">Dissoconium aciculare CBS 342.82</name>
    <dbReference type="NCBI Taxonomy" id="1314786"/>
    <lineage>
        <taxon>Eukaryota</taxon>
        <taxon>Fungi</taxon>
        <taxon>Dikarya</taxon>
        <taxon>Ascomycota</taxon>
        <taxon>Pezizomycotina</taxon>
        <taxon>Dothideomycetes</taxon>
        <taxon>Dothideomycetidae</taxon>
        <taxon>Mycosphaerellales</taxon>
        <taxon>Dissoconiaceae</taxon>
        <taxon>Dissoconium</taxon>
    </lineage>
</organism>
<protein>
    <submittedName>
        <fullName evidence="3">Uncharacterized protein</fullName>
    </submittedName>
</protein>
<accession>A0A6J3LYD2</accession>